<dbReference type="GO" id="GO:0006412">
    <property type="term" value="P:translation"/>
    <property type="evidence" value="ECO:0007669"/>
    <property type="project" value="InterPro"/>
</dbReference>
<keyword evidence="6" id="KW-0694">RNA-binding</keyword>
<dbReference type="EMBL" id="ABEU02000009">
    <property type="protein sequence ID" value="PNR47983.1"/>
    <property type="molecule type" value="Genomic_DNA"/>
</dbReference>
<dbReference type="Gramene" id="Pp3c9_8500V3.2">
    <property type="protein sequence ID" value="Pp3c9_8500V3.2"/>
    <property type="gene ID" value="Pp3c9_8500"/>
</dbReference>
<dbReference type="InterPro" id="IPR001569">
    <property type="entry name" value="Ribosomal_eL37"/>
</dbReference>
<evidence type="ECO:0000313" key="11">
    <source>
        <dbReference type="Proteomes" id="UP000006727"/>
    </source>
</evidence>
<dbReference type="GO" id="GO:0003723">
    <property type="term" value="F:RNA binding"/>
    <property type="evidence" value="ECO:0000318"/>
    <property type="project" value="GO_Central"/>
</dbReference>
<dbReference type="InterPro" id="IPR011331">
    <property type="entry name" value="Ribosomal_eL37/eL43"/>
</dbReference>
<reference evidence="9 11" key="1">
    <citation type="journal article" date="2008" name="Science">
        <title>The Physcomitrella genome reveals evolutionary insights into the conquest of land by plants.</title>
        <authorList>
            <person name="Rensing S."/>
            <person name="Lang D."/>
            <person name="Zimmer A."/>
            <person name="Terry A."/>
            <person name="Salamov A."/>
            <person name="Shapiro H."/>
            <person name="Nishiyama T."/>
            <person name="Perroud P.-F."/>
            <person name="Lindquist E."/>
            <person name="Kamisugi Y."/>
            <person name="Tanahashi T."/>
            <person name="Sakakibara K."/>
            <person name="Fujita T."/>
            <person name="Oishi K."/>
            <person name="Shin-I T."/>
            <person name="Kuroki Y."/>
            <person name="Toyoda A."/>
            <person name="Suzuki Y."/>
            <person name="Hashimoto A."/>
            <person name="Yamaguchi K."/>
            <person name="Sugano A."/>
            <person name="Kohara Y."/>
            <person name="Fujiyama A."/>
            <person name="Anterola A."/>
            <person name="Aoki S."/>
            <person name="Ashton N."/>
            <person name="Barbazuk W.B."/>
            <person name="Barker E."/>
            <person name="Bennetzen J."/>
            <person name="Bezanilla M."/>
            <person name="Blankenship R."/>
            <person name="Cho S.H."/>
            <person name="Dutcher S."/>
            <person name="Estelle M."/>
            <person name="Fawcett J.A."/>
            <person name="Gundlach H."/>
            <person name="Hanada K."/>
            <person name="Heyl A."/>
            <person name="Hicks K.A."/>
            <person name="Hugh J."/>
            <person name="Lohr M."/>
            <person name="Mayer K."/>
            <person name="Melkozernov A."/>
            <person name="Murata T."/>
            <person name="Nelson D."/>
            <person name="Pils B."/>
            <person name="Prigge M."/>
            <person name="Reiss B."/>
            <person name="Renner T."/>
            <person name="Rombauts S."/>
            <person name="Rushton P."/>
            <person name="Sanderfoot A."/>
            <person name="Schween G."/>
            <person name="Shiu S.-H."/>
            <person name="Stueber K."/>
            <person name="Theodoulou F.L."/>
            <person name="Tu H."/>
            <person name="Van de Peer Y."/>
            <person name="Verrier P.J."/>
            <person name="Waters E."/>
            <person name="Wood A."/>
            <person name="Yang L."/>
            <person name="Cove D."/>
            <person name="Cuming A."/>
            <person name="Hasebe M."/>
            <person name="Lucas S."/>
            <person name="Mishler D.B."/>
            <person name="Reski R."/>
            <person name="Grigoriev I."/>
            <person name="Quatrano R.S."/>
            <person name="Boore J.L."/>
        </authorList>
    </citation>
    <scope>NUCLEOTIDE SEQUENCE [LARGE SCALE GENOMIC DNA]</scope>
    <source>
        <strain evidence="10 11">cv. Gransden 2004</strain>
    </source>
</reference>
<dbReference type="AlphaFoldDB" id="A0A2K1K2I4"/>
<evidence type="ECO:0008006" key="12">
    <source>
        <dbReference type="Google" id="ProtNLM"/>
    </source>
</evidence>
<evidence type="ECO:0000256" key="6">
    <source>
        <dbReference type="ARBA" id="ARBA00022884"/>
    </source>
</evidence>
<gene>
    <name evidence="9" type="ORF">PHYPA_012456</name>
</gene>
<accession>A0A2K1K2I4</accession>
<dbReference type="InterPro" id="IPR011332">
    <property type="entry name" value="Ribosomal_zn-bd"/>
</dbReference>
<keyword evidence="4" id="KW-0863">Zinc-finger</keyword>
<dbReference type="EnsemblPlants" id="Pp3c9_8500V3.1">
    <property type="protein sequence ID" value="Pp3c9_8500V3.1"/>
    <property type="gene ID" value="Pp3c9_8500"/>
</dbReference>
<evidence type="ECO:0000256" key="2">
    <source>
        <dbReference type="ARBA" id="ARBA00022723"/>
    </source>
</evidence>
<dbReference type="Pfam" id="PF01907">
    <property type="entry name" value="Ribosomal_L37e"/>
    <property type="match status" value="1"/>
</dbReference>
<dbReference type="FunFam" id="2.20.25.30:FF:000001">
    <property type="entry name" value="Ribosomal protein L37"/>
    <property type="match status" value="1"/>
</dbReference>
<keyword evidence="11" id="KW-1185">Reference proteome</keyword>
<evidence type="ECO:0000256" key="5">
    <source>
        <dbReference type="ARBA" id="ARBA00022833"/>
    </source>
</evidence>
<evidence type="ECO:0000256" key="1">
    <source>
        <dbReference type="ARBA" id="ARBA00009805"/>
    </source>
</evidence>
<reference evidence="10" key="3">
    <citation type="submission" date="2020-12" db="UniProtKB">
        <authorList>
            <consortium name="EnsemblPlants"/>
        </authorList>
    </citation>
    <scope>IDENTIFICATION</scope>
</reference>
<dbReference type="GO" id="GO:0003735">
    <property type="term" value="F:structural constituent of ribosome"/>
    <property type="evidence" value="ECO:0007669"/>
    <property type="project" value="InterPro"/>
</dbReference>
<dbReference type="Gramene" id="Pp3c9_8500V3.1">
    <property type="protein sequence ID" value="Pp3c9_8500V3.1"/>
    <property type="gene ID" value="Pp3c9_8500"/>
</dbReference>
<dbReference type="Proteomes" id="UP000006727">
    <property type="component" value="Chromosome 9"/>
</dbReference>
<dbReference type="HAMAP" id="MF_00547">
    <property type="entry name" value="Ribosomal_eL37"/>
    <property type="match status" value="1"/>
</dbReference>
<evidence type="ECO:0000313" key="10">
    <source>
        <dbReference type="EnsemblPlants" id="Pp3c9_8500V3.1"/>
    </source>
</evidence>
<proteinExistence type="inferred from homology"/>
<dbReference type="EnsemblPlants" id="Pp3c9_8500V3.2">
    <property type="protein sequence ID" value="Pp3c9_8500V3.2"/>
    <property type="gene ID" value="Pp3c9_8500"/>
</dbReference>
<organism evidence="9">
    <name type="scientific">Physcomitrium patens</name>
    <name type="common">Spreading-leaved earth moss</name>
    <name type="synonym">Physcomitrella patens</name>
    <dbReference type="NCBI Taxonomy" id="3218"/>
    <lineage>
        <taxon>Eukaryota</taxon>
        <taxon>Viridiplantae</taxon>
        <taxon>Streptophyta</taxon>
        <taxon>Embryophyta</taxon>
        <taxon>Bryophyta</taxon>
        <taxon>Bryophytina</taxon>
        <taxon>Bryopsida</taxon>
        <taxon>Funariidae</taxon>
        <taxon>Funariales</taxon>
        <taxon>Funariaceae</taxon>
        <taxon>Physcomitrium</taxon>
    </lineage>
</organism>
<dbReference type="GO" id="GO:0008270">
    <property type="term" value="F:zinc ion binding"/>
    <property type="evidence" value="ECO:0007669"/>
    <property type="project" value="UniProtKB-KW"/>
</dbReference>
<dbReference type="InParanoid" id="A0A2K1K2I4"/>
<keyword evidence="8" id="KW-0687">Ribonucleoprotein</keyword>
<keyword evidence="5" id="KW-0862">Zinc</keyword>
<protein>
    <recommendedName>
        <fullName evidence="12">Ribosomal protein L37</fullName>
    </recommendedName>
</protein>
<dbReference type="InterPro" id="IPR018267">
    <property type="entry name" value="Ribosomal_eL37_CS"/>
</dbReference>
<dbReference type="PANTHER" id="PTHR10768:SF0">
    <property type="entry name" value="RIBOSOMAL PROTEIN L37"/>
    <property type="match status" value="1"/>
</dbReference>
<name>A0A2K1K2I4_PHYPA</name>
<evidence type="ECO:0000256" key="4">
    <source>
        <dbReference type="ARBA" id="ARBA00022771"/>
    </source>
</evidence>
<dbReference type="Gene3D" id="2.20.25.30">
    <property type="match status" value="1"/>
</dbReference>
<keyword evidence="3" id="KW-0699">rRNA-binding</keyword>
<dbReference type="PROSITE" id="PS01077">
    <property type="entry name" value="RIBOSOMAL_L37E"/>
    <property type="match status" value="1"/>
</dbReference>
<dbReference type="GO" id="GO:0022625">
    <property type="term" value="C:cytosolic large ribosomal subunit"/>
    <property type="evidence" value="ECO:0000318"/>
    <property type="project" value="GO_Central"/>
</dbReference>
<dbReference type="SUPFAM" id="SSF57829">
    <property type="entry name" value="Zn-binding ribosomal proteins"/>
    <property type="match status" value="1"/>
</dbReference>
<evidence type="ECO:0000256" key="8">
    <source>
        <dbReference type="ARBA" id="ARBA00023274"/>
    </source>
</evidence>
<dbReference type="GO" id="GO:0019843">
    <property type="term" value="F:rRNA binding"/>
    <property type="evidence" value="ECO:0007669"/>
    <property type="project" value="UniProtKB-KW"/>
</dbReference>
<reference evidence="9 11" key="2">
    <citation type="journal article" date="2018" name="Plant J.">
        <title>The Physcomitrella patens chromosome-scale assembly reveals moss genome structure and evolution.</title>
        <authorList>
            <person name="Lang D."/>
            <person name="Ullrich K.K."/>
            <person name="Murat F."/>
            <person name="Fuchs J."/>
            <person name="Jenkins J."/>
            <person name="Haas F.B."/>
            <person name="Piednoel M."/>
            <person name="Gundlach H."/>
            <person name="Van Bel M."/>
            <person name="Meyberg R."/>
            <person name="Vives C."/>
            <person name="Morata J."/>
            <person name="Symeonidi A."/>
            <person name="Hiss M."/>
            <person name="Muchero W."/>
            <person name="Kamisugi Y."/>
            <person name="Saleh O."/>
            <person name="Blanc G."/>
            <person name="Decker E.L."/>
            <person name="van Gessel N."/>
            <person name="Grimwood J."/>
            <person name="Hayes R.D."/>
            <person name="Graham S.W."/>
            <person name="Gunter L.E."/>
            <person name="McDaniel S.F."/>
            <person name="Hoernstein S.N.W."/>
            <person name="Larsson A."/>
            <person name="Li F.W."/>
            <person name="Perroud P.F."/>
            <person name="Phillips J."/>
            <person name="Ranjan P."/>
            <person name="Rokshar D.S."/>
            <person name="Rothfels C.J."/>
            <person name="Schneider L."/>
            <person name="Shu S."/>
            <person name="Stevenson D.W."/>
            <person name="Thummler F."/>
            <person name="Tillich M."/>
            <person name="Villarreal Aguilar J.C."/>
            <person name="Widiez T."/>
            <person name="Wong G.K."/>
            <person name="Wymore A."/>
            <person name="Zhang Y."/>
            <person name="Zimmer A.D."/>
            <person name="Quatrano R.S."/>
            <person name="Mayer K.F.X."/>
            <person name="Goodstein D."/>
            <person name="Casacuberta J.M."/>
            <person name="Vandepoele K."/>
            <person name="Reski R."/>
            <person name="Cuming A.C."/>
            <person name="Tuskan G.A."/>
            <person name="Maumus F."/>
            <person name="Salse J."/>
            <person name="Schmutz J."/>
            <person name="Rensing S.A."/>
        </authorList>
    </citation>
    <scope>NUCLEOTIDE SEQUENCE [LARGE SCALE GENOMIC DNA]</scope>
    <source>
        <strain evidence="10 11">cv. Gransden 2004</strain>
    </source>
</reference>
<comment type="similarity">
    <text evidence="1">Belongs to the eukaryotic ribosomal protein eL37 family.</text>
</comment>
<evidence type="ECO:0000313" key="9">
    <source>
        <dbReference type="EMBL" id="PNR47983.1"/>
    </source>
</evidence>
<dbReference type="STRING" id="3218.A0A2K1K2I4"/>
<evidence type="ECO:0000256" key="7">
    <source>
        <dbReference type="ARBA" id="ARBA00022980"/>
    </source>
</evidence>
<sequence length="169" mass="19506">MTKGTGSFGKRRNKSHTLCRRCGRRSFHIQKSRCSACAYPAARVRSYNWSVKAIRRKTTGTGRMRHLRHLPRRFSNNFREGMFWTSEKENIFLEVRGVDFVLIVKFTSWSDQSTFFYGNSCLKAMRSTSLGPVDLFWNVISFVFFKCFSCTYFHTAGAQAAPRKQVAAA</sequence>
<keyword evidence="2" id="KW-0479">Metal-binding</keyword>
<dbReference type="PANTHER" id="PTHR10768">
    <property type="entry name" value="60S RIBOSOMAL PROTEIN L37"/>
    <property type="match status" value="1"/>
</dbReference>
<evidence type="ECO:0000256" key="3">
    <source>
        <dbReference type="ARBA" id="ARBA00022730"/>
    </source>
</evidence>
<keyword evidence="7" id="KW-0689">Ribosomal protein</keyword>